<reference evidence="2 3" key="1">
    <citation type="journal article" date="2018" name="Nat. Ecol. Evol.">
        <title>Pezizomycetes genomes reveal the molecular basis of ectomycorrhizal truffle lifestyle.</title>
        <authorList>
            <person name="Murat C."/>
            <person name="Payen T."/>
            <person name="Noel B."/>
            <person name="Kuo A."/>
            <person name="Morin E."/>
            <person name="Chen J."/>
            <person name="Kohler A."/>
            <person name="Krizsan K."/>
            <person name="Balestrini R."/>
            <person name="Da Silva C."/>
            <person name="Montanini B."/>
            <person name="Hainaut M."/>
            <person name="Levati E."/>
            <person name="Barry K.W."/>
            <person name="Belfiori B."/>
            <person name="Cichocki N."/>
            <person name="Clum A."/>
            <person name="Dockter R.B."/>
            <person name="Fauchery L."/>
            <person name="Guy J."/>
            <person name="Iotti M."/>
            <person name="Le Tacon F."/>
            <person name="Lindquist E.A."/>
            <person name="Lipzen A."/>
            <person name="Malagnac F."/>
            <person name="Mello A."/>
            <person name="Molinier V."/>
            <person name="Miyauchi S."/>
            <person name="Poulain J."/>
            <person name="Riccioni C."/>
            <person name="Rubini A."/>
            <person name="Sitrit Y."/>
            <person name="Splivallo R."/>
            <person name="Traeger S."/>
            <person name="Wang M."/>
            <person name="Zifcakova L."/>
            <person name="Wipf D."/>
            <person name="Zambonelli A."/>
            <person name="Paolocci F."/>
            <person name="Nowrousian M."/>
            <person name="Ottonello S."/>
            <person name="Baldrian P."/>
            <person name="Spatafora J.W."/>
            <person name="Henrissat B."/>
            <person name="Nagy L.G."/>
            <person name="Aury J.M."/>
            <person name="Wincker P."/>
            <person name="Grigoriev I.V."/>
            <person name="Bonfante P."/>
            <person name="Martin F.M."/>
        </authorList>
    </citation>
    <scope>NUCLEOTIDE SEQUENCE [LARGE SCALE GENOMIC DNA]</scope>
    <source>
        <strain evidence="2 3">RN42</strain>
    </source>
</reference>
<evidence type="ECO:0000313" key="3">
    <source>
        <dbReference type="Proteomes" id="UP000275078"/>
    </source>
</evidence>
<protein>
    <submittedName>
        <fullName evidence="2">Uncharacterized protein</fullName>
    </submittedName>
</protein>
<keyword evidence="1" id="KW-0472">Membrane</keyword>
<sequence>MIKNVFGTKPKIQRFPLTRDILLHLFNLLWPPILVGRPISATEYTFQLTIAASFALAFSAFLHVSRSRAYTTEDLRDPEFNRKKATRSYVRFSTLGDAVQIFLPRSKTDPSARSLNLVLACTDDRLCPVKTHHCYLTVVPPLHGLPDYLTPLFYRPLSRTGNSTSFTKKAVQQTLTTLLIARGGGSTRLHHPQLP</sequence>
<dbReference type="OrthoDB" id="5149081at2759"/>
<evidence type="ECO:0000313" key="2">
    <source>
        <dbReference type="EMBL" id="RPA78151.1"/>
    </source>
</evidence>
<dbReference type="Proteomes" id="UP000275078">
    <property type="component" value="Unassembled WGS sequence"/>
</dbReference>
<name>A0A3N4I1Q0_ASCIM</name>
<keyword evidence="3" id="KW-1185">Reference proteome</keyword>
<accession>A0A3N4I1Q0</accession>
<organism evidence="2 3">
    <name type="scientific">Ascobolus immersus RN42</name>
    <dbReference type="NCBI Taxonomy" id="1160509"/>
    <lineage>
        <taxon>Eukaryota</taxon>
        <taxon>Fungi</taxon>
        <taxon>Dikarya</taxon>
        <taxon>Ascomycota</taxon>
        <taxon>Pezizomycotina</taxon>
        <taxon>Pezizomycetes</taxon>
        <taxon>Pezizales</taxon>
        <taxon>Ascobolaceae</taxon>
        <taxon>Ascobolus</taxon>
    </lineage>
</organism>
<keyword evidence="1" id="KW-1133">Transmembrane helix</keyword>
<gene>
    <name evidence="2" type="ORF">BJ508DRAFT_329531</name>
</gene>
<keyword evidence="1" id="KW-0812">Transmembrane</keyword>
<dbReference type="EMBL" id="ML119715">
    <property type="protein sequence ID" value="RPA78151.1"/>
    <property type="molecule type" value="Genomic_DNA"/>
</dbReference>
<dbReference type="AlphaFoldDB" id="A0A3N4I1Q0"/>
<feature type="transmembrane region" description="Helical" evidence="1">
    <location>
        <begin position="45"/>
        <end position="64"/>
    </location>
</feature>
<evidence type="ECO:0000256" key="1">
    <source>
        <dbReference type="SAM" id="Phobius"/>
    </source>
</evidence>
<proteinExistence type="predicted"/>
<feature type="transmembrane region" description="Helical" evidence="1">
    <location>
        <begin position="21"/>
        <end position="39"/>
    </location>
</feature>